<feature type="transmembrane region" description="Helical" evidence="9">
    <location>
        <begin position="300"/>
        <end position="328"/>
    </location>
</feature>
<evidence type="ECO:0000256" key="6">
    <source>
        <dbReference type="ARBA" id="ARBA00022989"/>
    </source>
</evidence>
<feature type="domain" description="Major facilitator superfamily (MFS) profile" evidence="10">
    <location>
        <begin position="45"/>
        <end position="501"/>
    </location>
</feature>
<dbReference type="InterPro" id="IPR004638">
    <property type="entry name" value="EmrB-like"/>
</dbReference>
<comment type="subcellular location">
    <subcellularLocation>
        <location evidence="1">Cell membrane</location>
        <topology evidence="1">Multi-pass membrane protein</topology>
    </subcellularLocation>
</comment>
<evidence type="ECO:0000256" key="7">
    <source>
        <dbReference type="ARBA" id="ARBA00023136"/>
    </source>
</evidence>
<feature type="transmembrane region" description="Helical" evidence="9">
    <location>
        <begin position="334"/>
        <end position="357"/>
    </location>
</feature>
<dbReference type="Pfam" id="PF07690">
    <property type="entry name" value="MFS_1"/>
    <property type="match status" value="1"/>
</dbReference>
<evidence type="ECO:0000256" key="2">
    <source>
        <dbReference type="ARBA" id="ARBA00008537"/>
    </source>
</evidence>
<evidence type="ECO:0000256" key="8">
    <source>
        <dbReference type="SAM" id="MobiDB-lite"/>
    </source>
</evidence>
<keyword evidence="12" id="KW-1185">Reference proteome</keyword>
<evidence type="ECO:0000256" key="5">
    <source>
        <dbReference type="ARBA" id="ARBA00022692"/>
    </source>
</evidence>
<evidence type="ECO:0000256" key="4">
    <source>
        <dbReference type="ARBA" id="ARBA00022475"/>
    </source>
</evidence>
<dbReference type="InterPro" id="IPR011701">
    <property type="entry name" value="MFS"/>
</dbReference>
<feature type="transmembrane region" description="Helical" evidence="9">
    <location>
        <begin position="434"/>
        <end position="454"/>
    </location>
</feature>
<feature type="transmembrane region" description="Helical" evidence="9">
    <location>
        <begin position="474"/>
        <end position="496"/>
    </location>
</feature>
<dbReference type="InterPro" id="IPR020846">
    <property type="entry name" value="MFS_dom"/>
</dbReference>
<feature type="transmembrane region" description="Helical" evidence="9">
    <location>
        <begin position="232"/>
        <end position="250"/>
    </location>
</feature>
<evidence type="ECO:0000256" key="1">
    <source>
        <dbReference type="ARBA" id="ARBA00004651"/>
    </source>
</evidence>
<keyword evidence="3" id="KW-0813">Transport</keyword>
<dbReference type="Gene3D" id="1.20.1250.20">
    <property type="entry name" value="MFS general substrate transporter like domains"/>
    <property type="match status" value="1"/>
</dbReference>
<feature type="transmembrane region" description="Helical" evidence="9">
    <location>
        <begin position="369"/>
        <end position="389"/>
    </location>
</feature>
<dbReference type="GO" id="GO:0022857">
    <property type="term" value="F:transmembrane transporter activity"/>
    <property type="evidence" value="ECO:0007669"/>
    <property type="project" value="InterPro"/>
</dbReference>
<comment type="caution">
    <text evidence="11">The sequence shown here is derived from an EMBL/GenBank/DDBJ whole genome shotgun (WGS) entry which is preliminary data.</text>
</comment>
<sequence>MSDTTCITEPEPAVAPAPPQTTEPATAVVGHPEAAETPKVNVNLVMRILVLSTFVVILNETIMVNAIPRLMREFAVPATSAQWLSTAFMLTMAVVIPATGWFLQRVTTRTAYALAMGLFLTGTTIATLAPSFSVLLVARVVQASGTAVMMPLLMTTMMTLVPPQDRGKVMGNVTLVMSVAPALGPAVSGVLLQLGSWRLIFAVVLPIAGVVGLLGLRELVNIGEPRATRIDLPSVVLSAVGFGALVYGLSGLGDGGRASHTVPPALVTAVGVLSLAAFVRRQITLQRGAGPLLDLRTLTFGPFAISLGLMCLAFMAMMGAMILLPLYLQDVLGLSTLTTGLLLMPGGLVMGLLGPVVGRAYDKVGATRLVIPGAVVMATSLALFTRVGQDTSPWLLLVNHMFLMAALALIFTPVFTSGLSVLPPHLYAHGSAVLGSLQQVAAAAGTAIVVSVMAGRAASAAADGATQLGALSTGVRWGFGVGAVIAVAVVAVSFAVRTPVLPAHEDAPATQH</sequence>
<evidence type="ECO:0000256" key="3">
    <source>
        <dbReference type="ARBA" id="ARBA00022448"/>
    </source>
</evidence>
<proteinExistence type="inferred from homology"/>
<evidence type="ECO:0000259" key="10">
    <source>
        <dbReference type="PROSITE" id="PS50850"/>
    </source>
</evidence>
<accession>A0A502CZ79</accession>
<dbReference type="PRINTS" id="PR01036">
    <property type="entry name" value="TCRTETB"/>
</dbReference>
<feature type="transmembrane region" description="Helical" evidence="9">
    <location>
        <begin position="141"/>
        <end position="161"/>
    </location>
</feature>
<name>A0A502CZ79_9MICO</name>
<feature type="transmembrane region" description="Helical" evidence="9">
    <location>
        <begin position="110"/>
        <end position="129"/>
    </location>
</feature>
<keyword evidence="5 9" id="KW-0812">Transmembrane</keyword>
<dbReference type="RefSeq" id="WP_140739801.1">
    <property type="nucleotide sequence ID" value="NZ_RCZM01000003.1"/>
</dbReference>
<keyword evidence="7 9" id="KW-0472">Membrane</keyword>
<evidence type="ECO:0000313" key="12">
    <source>
        <dbReference type="Proteomes" id="UP000317722"/>
    </source>
</evidence>
<keyword evidence="4" id="KW-1003">Cell membrane</keyword>
<evidence type="ECO:0000313" key="11">
    <source>
        <dbReference type="EMBL" id="TPG17061.1"/>
    </source>
</evidence>
<feature type="transmembrane region" description="Helical" evidence="9">
    <location>
        <begin position="83"/>
        <end position="103"/>
    </location>
</feature>
<dbReference type="PANTHER" id="PTHR42718">
    <property type="entry name" value="MAJOR FACILITATOR SUPERFAMILY MULTIDRUG TRANSPORTER MFSC"/>
    <property type="match status" value="1"/>
</dbReference>
<feature type="transmembrane region" description="Helical" evidence="9">
    <location>
        <begin position="48"/>
        <end position="71"/>
    </location>
</feature>
<feature type="transmembrane region" description="Helical" evidence="9">
    <location>
        <begin position="262"/>
        <end position="279"/>
    </location>
</feature>
<dbReference type="SUPFAM" id="SSF103473">
    <property type="entry name" value="MFS general substrate transporter"/>
    <property type="match status" value="1"/>
</dbReference>
<dbReference type="NCBIfam" id="TIGR00711">
    <property type="entry name" value="efflux_EmrB"/>
    <property type="match status" value="1"/>
</dbReference>
<dbReference type="AlphaFoldDB" id="A0A502CZ79"/>
<dbReference type="OrthoDB" id="9812221at2"/>
<dbReference type="PROSITE" id="PS50850">
    <property type="entry name" value="MFS"/>
    <property type="match status" value="1"/>
</dbReference>
<dbReference type="GO" id="GO:0005886">
    <property type="term" value="C:plasma membrane"/>
    <property type="evidence" value="ECO:0007669"/>
    <property type="project" value="UniProtKB-SubCell"/>
</dbReference>
<reference evidence="11 12" key="1">
    <citation type="journal article" date="2019" name="Environ. Microbiol.">
        <title>Species interactions and distinct microbial communities in high Arctic permafrost affected cryosols are associated with the CH4 and CO2 gas fluxes.</title>
        <authorList>
            <person name="Altshuler I."/>
            <person name="Hamel J."/>
            <person name="Turney S."/>
            <person name="Magnuson E."/>
            <person name="Levesque R."/>
            <person name="Greer C."/>
            <person name="Whyte L.G."/>
        </authorList>
    </citation>
    <scope>NUCLEOTIDE SEQUENCE [LARGE SCALE GENOMIC DNA]</scope>
    <source>
        <strain evidence="11 12">S9.3A</strain>
    </source>
</reference>
<organism evidence="11 12">
    <name type="scientific">Pedococcus bigeumensis</name>
    <dbReference type="NCBI Taxonomy" id="433644"/>
    <lineage>
        <taxon>Bacteria</taxon>
        <taxon>Bacillati</taxon>
        <taxon>Actinomycetota</taxon>
        <taxon>Actinomycetes</taxon>
        <taxon>Micrococcales</taxon>
        <taxon>Intrasporangiaceae</taxon>
        <taxon>Pedococcus</taxon>
    </lineage>
</organism>
<dbReference type="PANTHER" id="PTHR42718:SF9">
    <property type="entry name" value="MAJOR FACILITATOR SUPERFAMILY MULTIDRUG TRANSPORTER MFSC"/>
    <property type="match status" value="1"/>
</dbReference>
<feature type="transmembrane region" description="Helical" evidence="9">
    <location>
        <begin position="401"/>
        <end position="422"/>
    </location>
</feature>
<gene>
    <name evidence="11" type="ORF">EAH86_09805</name>
</gene>
<feature type="transmembrane region" description="Helical" evidence="9">
    <location>
        <begin position="173"/>
        <end position="193"/>
    </location>
</feature>
<dbReference type="Gene3D" id="1.20.1720.10">
    <property type="entry name" value="Multidrug resistance protein D"/>
    <property type="match status" value="1"/>
</dbReference>
<feature type="transmembrane region" description="Helical" evidence="9">
    <location>
        <begin position="199"/>
        <end position="220"/>
    </location>
</feature>
<dbReference type="Proteomes" id="UP000317722">
    <property type="component" value="Unassembled WGS sequence"/>
</dbReference>
<dbReference type="InterPro" id="IPR036259">
    <property type="entry name" value="MFS_trans_sf"/>
</dbReference>
<evidence type="ECO:0000256" key="9">
    <source>
        <dbReference type="SAM" id="Phobius"/>
    </source>
</evidence>
<protein>
    <submittedName>
        <fullName evidence="11">DHA2 family efflux MFS transporter permease subunit</fullName>
    </submittedName>
</protein>
<keyword evidence="6 9" id="KW-1133">Transmembrane helix</keyword>
<comment type="similarity">
    <text evidence="2">Belongs to the major facilitator superfamily. EmrB family.</text>
</comment>
<dbReference type="EMBL" id="RCZM01000003">
    <property type="protein sequence ID" value="TPG17061.1"/>
    <property type="molecule type" value="Genomic_DNA"/>
</dbReference>
<feature type="region of interest" description="Disordered" evidence="8">
    <location>
        <begin position="1"/>
        <end position="26"/>
    </location>
</feature>